<organism evidence="1">
    <name type="scientific">hydrothermal vent metagenome</name>
    <dbReference type="NCBI Taxonomy" id="652676"/>
    <lineage>
        <taxon>unclassified sequences</taxon>
        <taxon>metagenomes</taxon>
        <taxon>ecological metagenomes</taxon>
    </lineage>
</organism>
<feature type="non-terminal residue" evidence="1">
    <location>
        <position position="1"/>
    </location>
</feature>
<name>A0A3B0XAB9_9ZZZZ</name>
<dbReference type="InterPro" id="IPR012675">
    <property type="entry name" value="Beta-grasp_dom_sf"/>
</dbReference>
<dbReference type="SUPFAM" id="SSF54285">
    <property type="entry name" value="MoaD/ThiS"/>
    <property type="match status" value="1"/>
</dbReference>
<protein>
    <recommendedName>
        <fullName evidence="2">Molybdopterin synthase sulfur carrier subunit</fullName>
    </recommendedName>
</protein>
<gene>
    <name evidence="1" type="ORF">MNBD_GAMMA11-829</name>
</gene>
<dbReference type="EMBL" id="UOFG01000145">
    <property type="protein sequence ID" value="VAW61333.1"/>
    <property type="molecule type" value="Genomic_DNA"/>
</dbReference>
<dbReference type="Gene3D" id="3.10.20.30">
    <property type="match status" value="1"/>
</dbReference>
<dbReference type="AlphaFoldDB" id="A0A3B0XAB9"/>
<reference evidence="1" key="1">
    <citation type="submission" date="2018-06" db="EMBL/GenBank/DDBJ databases">
        <authorList>
            <person name="Zhirakovskaya E."/>
        </authorList>
    </citation>
    <scope>NUCLEOTIDE SEQUENCE</scope>
</reference>
<evidence type="ECO:0000313" key="1">
    <source>
        <dbReference type="EMBL" id="VAW61333.1"/>
    </source>
</evidence>
<sequence>TIHISPQLQPVTRQASLTLFSANNLLEALLKLTSHCPDIKSSLLDANDQLNPYIRLSVNNTLVSDLATPVPDNSDIVIFAAIAGG</sequence>
<dbReference type="InterPro" id="IPR016155">
    <property type="entry name" value="Mopterin_synth/thiamin_S_b"/>
</dbReference>
<proteinExistence type="predicted"/>
<accession>A0A3B0XAB9</accession>
<evidence type="ECO:0008006" key="2">
    <source>
        <dbReference type="Google" id="ProtNLM"/>
    </source>
</evidence>